<dbReference type="GeneID" id="64766135"/>
<feature type="compositionally biased region" description="Gly residues" evidence="1">
    <location>
        <begin position="153"/>
        <end position="162"/>
    </location>
</feature>
<dbReference type="EMBL" id="MK977695">
    <property type="protein sequence ID" value="QDF18602.1"/>
    <property type="molecule type" value="Genomic_DNA"/>
</dbReference>
<name>A0A4Y6EJE7_9CAUD</name>
<feature type="compositionally biased region" description="Acidic residues" evidence="1">
    <location>
        <begin position="104"/>
        <end position="114"/>
    </location>
</feature>
<feature type="region of interest" description="Disordered" evidence="1">
    <location>
        <begin position="41"/>
        <end position="162"/>
    </location>
</feature>
<proteinExistence type="predicted"/>
<dbReference type="Proteomes" id="UP000318375">
    <property type="component" value="Segment"/>
</dbReference>
<evidence type="ECO:0000313" key="2">
    <source>
        <dbReference type="EMBL" id="QDF18602.1"/>
    </source>
</evidence>
<sequence length="162" mass="17101">MGMPIARQSEQYNVHQAEHRLPPEAAVYDDVSHREAAAMEYRGRSVQAGYNNPRAHRREALDFPGLDTLKGLNPFGGDDGGEKKGTGLEGFPSLNGKGDKPGESEPDTGVDTDLGDGPLGGLINKDGLEGLDSYFPGSSYGGDTLPGNKPEDTGGGPNIQYV</sequence>
<protein>
    <submittedName>
        <fullName evidence="2">Uncharacterized protein</fullName>
    </submittedName>
</protein>
<evidence type="ECO:0000313" key="3">
    <source>
        <dbReference type="Proteomes" id="UP000318375"/>
    </source>
</evidence>
<accession>A0A4Y6EJE7</accession>
<dbReference type="RefSeq" id="YP_010058904.1">
    <property type="nucleotide sequence ID" value="NC_054723.1"/>
</dbReference>
<keyword evidence="3" id="KW-1185">Reference proteome</keyword>
<gene>
    <name evidence="2" type="primary">116</name>
    <name evidence="2" type="ORF">SEA_PUPPER_116</name>
</gene>
<feature type="region of interest" description="Disordered" evidence="1">
    <location>
        <begin position="1"/>
        <end position="21"/>
    </location>
</feature>
<reference evidence="2 3" key="1">
    <citation type="submission" date="2019-05" db="EMBL/GenBank/DDBJ databases">
        <authorList>
            <person name="Pope W.H."/>
            <person name="Garlena R.A."/>
            <person name="Russell D.A."/>
            <person name="Jacobs-Sera D."/>
            <person name="Hatfull G.F."/>
        </authorList>
    </citation>
    <scope>NUCLEOTIDE SEQUENCE [LARGE SCALE GENOMIC DNA]</scope>
</reference>
<evidence type="ECO:0000256" key="1">
    <source>
        <dbReference type="SAM" id="MobiDB-lite"/>
    </source>
</evidence>
<dbReference type="KEGG" id="vg:64766135"/>
<organism evidence="2 3">
    <name type="scientific">Gordonia phage Pupper</name>
    <dbReference type="NCBI Taxonomy" id="2571249"/>
    <lineage>
        <taxon>Viruses</taxon>
        <taxon>Duplodnaviria</taxon>
        <taxon>Heunggongvirae</taxon>
        <taxon>Uroviricota</taxon>
        <taxon>Caudoviricetes</taxon>
        <taxon>Puppervirus</taxon>
        <taxon>Puppervirus Pupper</taxon>
    </lineage>
</organism>